<organism evidence="2 3">
    <name type="scientific">Anopheles atroparvus</name>
    <name type="common">European mosquito</name>
    <dbReference type="NCBI Taxonomy" id="41427"/>
    <lineage>
        <taxon>Eukaryota</taxon>
        <taxon>Metazoa</taxon>
        <taxon>Ecdysozoa</taxon>
        <taxon>Arthropoda</taxon>
        <taxon>Hexapoda</taxon>
        <taxon>Insecta</taxon>
        <taxon>Pterygota</taxon>
        <taxon>Neoptera</taxon>
        <taxon>Endopterygota</taxon>
        <taxon>Diptera</taxon>
        <taxon>Nematocera</taxon>
        <taxon>Culicoidea</taxon>
        <taxon>Culicidae</taxon>
        <taxon>Anophelinae</taxon>
        <taxon>Anopheles</taxon>
    </lineage>
</organism>
<reference evidence="2" key="1">
    <citation type="submission" date="2024-04" db="UniProtKB">
        <authorList>
            <consortium name="EnsemblMetazoa"/>
        </authorList>
    </citation>
    <scope>IDENTIFICATION</scope>
    <source>
        <strain evidence="2">EBRO</strain>
    </source>
</reference>
<protein>
    <submittedName>
        <fullName evidence="2">Uncharacterized protein</fullName>
    </submittedName>
</protein>
<dbReference type="AlphaFoldDB" id="A0AAG5DUY9"/>
<dbReference type="Proteomes" id="UP000075880">
    <property type="component" value="Unassembled WGS sequence"/>
</dbReference>
<dbReference type="EnsemblMetazoa" id="ENSAATROPT016399">
    <property type="protein sequence ID" value="ENSAATROPP014413"/>
    <property type="gene ID" value="ENSAATROPG013419"/>
</dbReference>
<proteinExistence type="predicted"/>
<evidence type="ECO:0000313" key="3">
    <source>
        <dbReference type="Proteomes" id="UP000075880"/>
    </source>
</evidence>
<sequence length="73" mass="8609">MMHGRTFEDVTLVTTIVRCNTHTHTQNSRPRHAPDGYKPKCVELQQLHRHRKRHHLGSSCPVARRRPTFDKRS</sequence>
<evidence type="ECO:0000256" key="1">
    <source>
        <dbReference type="SAM" id="MobiDB-lite"/>
    </source>
</evidence>
<evidence type="ECO:0000313" key="2">
    <source>
        <dbReference type="EnsemblMetazoa" id="ENSAATROPP014413"/>
    </source>
</evidence>
<feature type="region of interest" description="Disordered" evidence="1">
    <location>
        <begin position="49"/>
        <end position="73"/>
    </location>
</feature>
<keyword evidence="3" id="KW-1185">Reference proteome</keyword>
<accession>A0AAG5DUY9</accession>
<name>A0AAG5DUY9_ANOAO</name>